<keyword evidence="2" id="KW-0238">DNA-binding</keyword>
<keyword evidence="4" id="KW-0472">Membrane</keyword>
<evidence type="ECO:0000313" key="7">
    <source>
        <dbReference type="Proteomes" id="UP000036958"/>
    </source>
</evidence>
<dbReference type="InterPro" id="IPR018062">
    <property type="entry name" value="HTH_AraC-typ_CS"/>
</dbReference>
<dbReference type="Gene3D" id="1.10.10.60">
    <property type="entry name" value="Homeodomain-like"/>
    <property type="match status" value="2"/>
</dbReference>
<dbReference type="InterPro" id="IPR009057">
    <property type="entry name" value="Homeodomain-like_sf"/>
</dbReference>
<evidence type="ECO:0000256" key="4">
    <source>
        <dbReference type="SAM" id="Phobius"/>
    </source>
</evidence>
<keyword evidence="4" id="KW-1133">Transmembrane helix</keyword>
<feature type="domain" description="HTH araC/xylS-type" evidence="5">
    <location>
        <begin position="269"/>
        <end position="373"/>
    </location>
</feature>
<comment type="caution">
    <text evidence="6">The sequence shown here is derived from an EMBL/GenBank/DDBJ whole genome shotgun (WGS) entry which is preliminary data.</text>
</comment>
<dbReference type="Pfam" id="PF12833">
    <property type="entry name" value="HTH_18"/>
    <property type="match status" value="1"/>
</dbReference>
<dbReference type="Proteomes" id="UP000036958">
    <property type="component" value="Unassembled WGS sequence"/>
</dbReference>
<dbReference type="GO" id="GO:0003700">
    <property type="term" value="F:DNA-binding transcription factor activity"/>
    <property type="evidence" value="ECO:0007669"/>
    <property type="project" value="InterPro"/>
</dbReference>
<dbReference type="PROSITE" id="PS00041">
    <property type="entry name" value="HTH_ARAC_FAMILY_1"/>
    <property type="match status" value="1"/>
</dbReference>
<dbReference type="EMBL" id="LGIA01000057">
    <property type="protein sequence ID" value="KOH45955.1"/>
    <property type="molecule type" value="Genomic_DNA"/>
</dbReference>
<feature type="transmembrane region" description="Helical" evidence="4">
    <location>
        <begin position="204"/>
        <end position="230"/>
    </location>
</feature>
<feature type="transmembrane region" description="Helical" evidence="4">
    <location>
        <begin position="132"/>
        <end position="156"/>
    </location>
</feature>
<evidence type="ECO:0000256" key="1">
    <source>
        <dbReference type="ARBA" id="ARBA00023015"/>
    </source>
</evidence>
<accession>A0A0L8VBU0</accession>
<evidence type="ECO:0000256" key="2">
    <source>
        <dbReference type="ARBA" id="ARBA00023125"/>
    </source>
</evidence>
<feature type="transmembrane region" description="Helical" evidence="4">
    <location>
        <begin position="177"/>
        <end position="198"/>
    </location>
</feature>
<evidence type="ECO:0000313" key="6">
    <source>
        <dbReference type="EMBL" id="KOH45955.1"/>
    </source>
</evidence>
<evidence type="ECO:0000256" key="3">
    <source>
        <dbReference type="ARBA" id="ARBA00023163"/>
    </source>
</evidence>
<sequence length="374" mass="43846">MNYLFFIASFNALFFAVLVLQKKKALHDKILIYWLIYLGLYTGIYALFSNRLFVDFHLLSASFVSLLLLHGPFLFLYISALIDQRFQFNWKKLFQFVPFILFNLFIVIASVFPEISERIRLDHVEHAHGAPLLFNLFLILTVLSGPFYFILSIFLFKRLDINIFNNFSSDVNVNLDWLRKLVYSFGAVWTVLMIIATIHHVFGMFSWIFCTHGLFLSLSVFIILIGYFGLKQKEIFIQYQDHNIEYVTETKTKYAGVILKDTDTEKHASNIRHFMRREKPYLDADLTLPQLASRLQIPSHLLSRVINEKFGLHFFDFINQYRVDEVKSKLDQPEFDHLSLLGIAFECGFNSKSAFNRVFKKLTGLTPSEYKNQL</sequence>
<organism evidence="6 7">
    <name type="scientific">Sunxiuqinia dokdonensis</name>
    <dbReference type="NCBI Taxonomy" id="1409788"/>
    <lineage>
        <taxon>Bacteria</taxon>
        <taxon>Pseudomonadati</taxon>
        <taxon>Bacteroidota</taxon>
        <taxon>Bacteroidia</taxon>
        <taxon>Marinilabiliales</taxon>
        <taxon>Prolixibacteraceae</taxon>
        <taxon>Sunxiuqinia</taxon>
    </lineage>
</organism>
<dbReference type="GO" id="GO:0043565">
    <property type="term" value="F:sequence-specific DNA binding"/>
    <property type="evidence" value="ECO:0007669"/>
    <property type="project" value="InterPro"/>
</dbReference>
<dbReference type="PRINTS" id="PR00032">
    <property type="entry name" value="HTHARAC"/>
</dbReference>
<dbReference type="RefSeq" id="WP_053180644.1">
    <property type="nucleotide sequence ID" value="NZ_LGIA01000057.1"/>
</dbReference>
<reference evidence="7" key="1">
    <citation type="submission" date="2015-07" db="EMBL/GenBank/DDBJ databases">
        <title>Genome sequencing of Sunxiuqinia dokdonensis strain SK.</title>
        <authorList>
            <person name="Ahn S."/>
            <person name="Kim B.-C."/>
        </authorList>
    </citation>
    <scope>NUCLEOTIDE SEQUENCE [LARGE SCALE GENOMIC DNA]</scope>
    <source>
        <strain evidence="7">SK</strain>
    </source>
</reference>
<keyword evidence="7" id="KW-1185">Reference proteome</keyword>
<dbReference type="PANTHER" id="PTHR43280">
    <property type="entry name" value="ARAC-FAMILY TRANSCRIPTIONAL REGULATOR"/>
    <property type="match status" value="1"/>
</dbReference>
<keyword evidence="1" id="KW-0805">Transcription regulation</keyword>
<dbReference type="OrthoDB" id="1157591at2"/>
<dbReference type="SUPFAM" id="SSF46689">
    <property type="entry name" value="Homeodomain-like"/>
    <property type="match status" value="1"/>
</dbReference>
<feature type="transmembrane region" description="Helical" evidence="4">
    <location>
        <begin position="6"/>
        <end position="21"/>
    </location>
</feature>
<dbReference type="STRING" id="1409788.NC99_12000"/>
<dbReference type="InterPro" id="IPR020449">
    <property type="entry name" value="Tscrpt_reg_AraC-type_HTH"/>
</dbReference>
<feature type="transmembrane region" description="Helical" evidence="4">
    <location>
        <begin position="30"/>
        <end position="48"/>
    </location>
</feature>
<feature type="transmembrane region" description="Helical" evidence="4">
    <location>
        <begin position="93"/>
        <end position="112"/>
    </location>
</feature>
<dbReference type="SMART" id="SM00342">
    <property type="entry name" value="HTH_ARAC"/>
    <property type="match status" value="1"/>
</dbReference>
<proteinExistence type="predicted"/>
<evidence type="ECO:0000259" key="5">
    <source>
        <dbReference type="PROSITE" id="PS01124"/>
    </source>
</evidence>
<keyword evidence="4" id="KW-0812">Transmembrane</keyword>
<dbReference type="PROSITE" id="PS01124">
    <property type="entry name" value="HTH_ARAC_FAMILY_2"/>
    <property type="match status" value="1"/>
</dbReference>
<feature type="transmembrane region" description="Helical" evidence="4">
    <location>
        <begin position="60"/>
        <end position="81"/>
    </location>
</feature>
<dbReference type="PANTHER" id="PTHR43280:SF29">
    <property type="entry name" value="ARAC-FAMILY TRANSCRIPTIONAL REGULATOR"/>
    <property type="match status" value="1"/>
</dbReference>
<name>A0A0L8VBU0_9BACT</name>
<dbReference type="AlphaFoldDB" id="A0A0L8VBU0"/>
<gene>
    <name evidence="6" type="ORF">NC99_12000</name>
</gene>
<protein>
    <recommendedName>
        <fullName evidence="5">HTH araC/xylS-type domain-containing protein</fullName>
    </recommendedName>
</protein>
<dbReference type="InterPro" id="IPR018060">
    <property type="entry name" value="HTH_AraC"/>
</dbReference>
<keyword evidence="3" id="KW-0804">Transcription</keyword>